<comment type="caution">
    <text evidence="3">The sequence shown here is derived from an EMBL/GenBank/DDBJ whole genome shotgun (WGS) entry which is preliminary data.</text>
</comment>
<accession>A0ABN9R5J2</accession>
<feature type="coiled-coil region" evidence="1">
    <location>
        <begin position="56"/>
        <end position="104"/>
    </location>
</feature>
<evidence type="ECO:0000256" key="1">
    <source>
        <dbReference type="SAM" id="Coils"/>
    </source>
</evidence>
<feature type="non-terminal residue" evidence="3">
    <location>
        <position position="1"/>
    </location>
</feature>
<dbReference type="EMBL" id="CAUYUJ010004914">
    <property type="protein sequence ID" value="CAK0811551.1"/>
    <property type="molecule type" value="Genomic_DNA"/>
</dbReference>
<evidence type="ECO:0000256" key="2">
    <source>
        <dbReference type="SAM" id="MobiDB-lite"/>
    </source>
</evidence>
<gene>
    <name evidence="3" type="ORF">PCOR1329_LOCUS16110</name>
</gene>
<sequence length="184" mass="18849">GVTAVPPRHWPARPPAPEERAAAAAGKTAALGEAEEEAAAADAKPGARLDSCTAFVSRAERRLAAVRADVEVAEAAAAAARARVAELDEELQEGKRRLEELRESAPADGLLPGVLADVRTVLDVLERLPMAGHVGAGPALPAAALQACAALRRHCGAPPDGRSPEELIDGPLELPPDGGAQARP</sequence>
<feature type="non-terminal residue" evidence="3">
    <location>
        <position position="184"/>
    </location>
</feature>
<proteinExistence type="predicted"/>
<name>A0ABN9R5J2_9DINO</name>
<reference evidence="3" key="1">
    <citation type="submission" date="2023-10" db="EMBL/GenBank/DDBJ databases">
        <authorList>
            <person name="Chen Y."/>
            <person name="Shah S."/>
            <person name="Dougan E. K."/>
            <person name="Thang M."/>
            <person name="Chan C."/>
        </authorList>
    </citation>
    <scope>NUCLEOTIDE SEQUENCE [LARGE SCALE GENOMIC DNA]</scope>
</reference>
<dbReference type="Proteomes" id="UP001189429">
    <property type="component" value="Unassembled WGS sequence"/>
</dbReference>
<keyword evidence="1" id="KW-0175">Coiled coil</keyword>
<evidence type="ECO:0000313" key="4">
    <source>
        <dbReference type="Proteomes" id="UP001189429"/>
    </source>
</evidence>
<feature type="compositionally biased region" description="Low complexity" evidence="2">
    <location>
        <begin position="22"/>
        <end position="32"/>
    </location>
</feature>
<keyword evidence="4" id="KW-1185">Reference proteome</keyword>
<organism evidence="3 4">
    <name type="scientific">Prorocentrum cordatum</name>
    <dbReference type="NCBI Taxonomy" id="2364126"/>
    <lineage>
        <taxon>Eukaryota</taxon>
        <taxon>Sar</taxon>
        <taxon>Alveolata</taxon>
        <taxon>Dinophyceae</taxon>
        <taxon>Prorocentrales</taxon>
        <taxon>Prorocentraceae</taxon>
        <taxon>Prorocentrum</taxon>
    </lineage>
</organism>
<protein>
    <submittedName>
        <fullName evidence="3">Uncharacterized protein</fullName>
    </submittedName>
</protein>
<feature type="region of interest" description="Disordered" evidence="2">
    <location>
        <begin position="1"/>
        <end position="47"/>
    </location>
</feature>
<feature type="region of interest" description="Disordered" evidence="2">
    <location>
        <begin position="154"/>
        <end position="184"/>
    </location>
</feature>
<evidence type="ECO:0000313" key="3">
    <source>
        <dbReference type="EMBL" id="CAK0811551.1"/>
    </source>
</evidence>